<dbReference type="HOGENOM" id="CLU_018869_0_0_10"/>
<dbReference type="STRING" id="290317.Cpha266_0579"/>
<reference evidence="8 9" key="1">
    <citation type="submission" date="2006-12" db="EMBL/GenBank/DDBJ databases">
        <title>Complete sequence of Chlorobium phaeobacteroides DSM 266.</title>
        <authorList>
            <consortium name="US DOE Joint Genome Institute"/>
            <person name="Copeland A."/>
            <person name="Lucas S."/>
            <person name="Lapidus A."/>
            <person name="Barry K."/>
            <person name="Detter J.C."/>
            <person name="Glavina del Rio T."/>
            <person name="Hammon N."/>
            <person name="Israni S."/>
            <person name="Pitluck S."/>
            <person name="Goltsman E."/>
            <person name="Schmutz J."/>
            <person name="Larimer F."/>
            <person name="Land M."/>
            <person name="Hauser L."/>
            <person name="Mikhailova N."/>
            <person name="Li T."/>
            <person name="Overmann J."/>
            <person name="Bryant D.A."/>
            <person name="Richardson P."/>
        </authorList>
    </citation>
    <scope>NUCLEOTIDE SEQUENCE [LARGE SCALE GENOMIC DNA]</scope>
    <source>
        <strain evidence="8 9">DSM 266</strain>
    </source>
</reference>
<comment type="subcellular location">
    <subcellularLocation>
        <location evidence="6">Cytoplasm</location>
    </subcellularLocation>
</comment>
<evidence type="ECO:0000256" key="6">
    <source>
        <dbReference type="HAMAP-Rule" id="MF_01161"/>
    </source>
</evidence>
<dbReference type="PANTHER" id="PTHR43033">
    <property type="entry name" value="TRNA(ILE)-LYSIDINE SYNTHASE-RELATED"/>
    <property type="match status" value="1"/>
</dbReference>
<dbReference type="GO" id="GO:0005524">
    <property type="term" value="F:ATP binding"/>
    <property type="evidence" value="ECO:0007669"/>
    <property type="project" value="UniProtKB-UniRule"/>
</dbReference>
<comment type="catalytic activity">
    <reaction evidence="5 6">
        <text>cytidine(34) in tRNA(Ile2) + L-lysine + ATP = lysidine(34) in tRNA(Ile2) + AMP + diphosphate + H(+)</text>
        <dbReference type="Rhea" id="RHEA:43744"/>
        <dbReference type="Rhea" id="RHEA-COMP:10625"/>
        <dbReference type="Rhea" id="RHEA-COMP:10670"/>
        <dbReference type="ChEBI" id="CHEBI:15378"/>
        <dbReference type="ChEBI" id="CHEBI:30616"/>
        <dbReference type="ChEBI" id="CHEBI:32551"/>
        <dbReference type="ChEBI" id="CHEBI:33019"/>
        <dbReference type="ChEBI" id="CHEBI:82748"/>
        <dbReference type="ChEBI" id="CHEBI:83665"/>
        <dbReference type="ChEBI" id="CHEBI:456215"/>
        <dbReference type="EC" id="6.3.4.19"/>
    </reaction>
</comment>
<dbReference type="GO" id="GO:0005737">
    <property type="term" value="C:cytoplasm"/>
    <property type="evidence" value="ECO:0007669"/>
    <property type="project" value="UniProtKB-SubCell"/>
</dbReference>
<dbReference type="CDD" id="cd01992">
    <property type="entry name" value="TilS_N"/>
    <property type="match status" value="1"/>
</dbReference>
<keyword evidence="2 6" id="KW-0819">tRNA processing</keyword>
<dbReference type="KEGG" id="cph:Cpha266_0579"/>
<sequence>MNVLEKKFLEQIRIRQLVSKEDHVLLAVSGGSDSMALLHLFCAIRRAVPCRISAVHCNFRLRAEESDEDERFVQEACLALGVTCYTVGFDTLKMAGEWKTSIEETARILRYRYFDTLLSEHGMKVVATGHHVNDNAETMLFNLFRGTSLLGLRGIRAKRGKIIRPLLLVHKVEILGYIDEKHIAFRIDATNFGIDPDRNFIRNRIIPLIEERFSHKLLPSLQRLSEQAGELEEFLELYFENLLADKPGLSASNGMLEVKDLVLLSLFEQKEVFKRALREHDVKCDSKTLDQLVRLLKTQPGRMVRLSAQIVVLWKGGTLHILRQS</sequence>
<dbReference type="NCBIfam" id="TIGR02432">
    <property type="entry name" value="lysidine_TilS_N"/>
    <property type="match status" value="1"/>
</dbReference>
<dbReference type="InterPro" id="IPR011063">
    <property type="entry name" value="TilS/TtcA_N"/>
</dbReference>
<organism evidence="8 9">
    <name type="scientific">Chlorobium phaeobacteroides (strain DSM 266 / SMG 266 / 2430)</name>
    <dbReference type="NCBI Taxonomy" id="290317"/>
    <lineage>
        <taxon>Bacteria</taxon>
        <taxon>Pseudomonadati</taxon>
        <taxon>Chlorobiota</taxon>
        <taxon>Chlorobiia</taxon>
        <taxon>Chlorobiales</taxon>
        <taxon>Chlorobiaceae</taxon>
        <taxon>Chlorobium/Pelodictyon group</taxon>
        <taxon>Chlorobium</taxon>
    </lineage>
</organism>
<dbReference type="eggNOG" id="COG0037">
    <property type="taxonomic scope" value="Bacteria"/>
</dbReference>
<comment type="domain">
    <text evidence="6">The N-terminal region contains the highly conserved SGGXDS motif, predicted to be a P-loop motif involved in ATP binding.</text>
</comment>
<name>A1BE08_CHLPD</name>
<keyword evidence="3 6" id="KW-0547">Nucleotide-binding</keyword>
<evidence type="ECO:0000256" key="2">
    <source>
        <dbReference type="ARBA" id="ARBA00022694"/>
    </source>
</evidence>
<comment type="function">
    <text evidence="6">Ligates lysine onto the cytidine present at position 34 of the AUA codon-specific tRNA(Ile) that contains the anticodon CAU, in an ATP-dependent manner. Cytidine is converted to lysidine, thus changing the amino acid specificity of the tRNA from methionine to isoleucine.</text>
</comment>
<protein>
    <recommendedName>
        <fullName evidence="6">tRNA(Ile)-lysidine synthase</fullName>
        <ecNumber evidence="6">6.3.4.19</ecNumber>
    </recommendedName>
    <alternativeName>
        <fullName evidence="6">tRNA(Ile)-2-lysyl-cytidine synthase</fullName>
    </alternativeName>
    <alternativeName>
        <fullName evidence="6">tRNA(Ile)-lysidine synthetase</fullName>
    </alternativeName>
</protein>
<dbReference type="AlphaFoldDB" id="A1BE08"/>
<comment type="similarity">
    <text evidence="6">Belongs to the tRNA(Ile)-lysidine synthase family.</text>
</comment>
<dbReference type="InterPro" id="IPR012094">
    <property type="entry name" value="tRNA_Ile_lys_synt"/>
</dbReference>
<feature type="domain" description="tRNA(Ile)-lysidine/2-thiocytidine synthase N-terminal" evidence="7">
    <location>
        <begin position="23"/>
        <end position="203"/>
    </location>
</feature>
<dbReference type="InterPro" id="IPR012795">
    <property type="entry name" value="tRNA_Ile_lys_synt_N"/>
</dbReference>
<accession>A1BE08</accession>
<dbReference type="OrthoDB" id="9807403at2"/>
<dbReference type="HAMAP" id="MF_01161">
    <property type="entry name" value="tRNA_Ile_lys_synt"/>
    <property type="match status" value="1"/>
</dbReference>
<keyword evidence="6" id="KW-0963">Cytoplasm</keyword>
<evidence type="ECO:0000313" key="9">
    <source>
        <dbReference type="Proteomes" id="UP000008701"/>
    </source>
</evidence>
<dbReference type="RefSeq" id="WP_011744468.1">
    <property type="nucleotide sequence ID" value="NC_008639.1"/>
</dbReference>
<proteinExistence type="inferred from homology"/>
<dbReference type="EMBL" id="CP000492">
    <property type="protein sequence ID" value="ABL64635.1"/>
    <property type="molecule type" value="Genomic_DNA"/>
</dbReference>
<evidence type="ECO:0000256" key="5">
    <source>
        <dbReference type="ARBA" id="ARBA00048539"/>
    </source>
</evidence>
<dbReference type="GO" id="GO:0006400">
    <property type="term" value="P:tRNA modification"/>
    <property type="evidence" value="ECO:0007669"/>
    <property type="project" value="UniProtKB-UniRule"/>
</dbReference>
<evidence type="ECO:0000259" key="7">
    <source>
        <dbReference type="Pfam" id="PF01171"/>
    </source>
</evidence>
<feature type="binding site" evidence="6">
    <location>
        <begin position="29"/>
        <end position="34"/>
    </location>
    <ligand>
        <name>ATP</name>
        <dbReference type="ChEBI" id="CHEBI:30616"/>
    </ligand>
</feature>
<dbReference type="PANTHER" id="PTHR43033:SF1">
    <property type="entry name" value="TRNA(ILE)-LYSIDINE SYNTHASE-RELATED"/>
    <property type="match status" value="1"/>
</dbReference>
<evidence type="ECO:0000256" key="1">
    <source>
        <dbReference type="ARBA" id="ARBA00022598"/>
    </source>
</evidence>
<evidence type="ECO:0000256" key="3">
    <source>
        <dbReference type="ARBA" id="ARBA00022741"/>
    </source>
</evidence>
<evidence type="ECO:0000313" key="8">
    <source>
        <dbReference type="EMBL" id="ABL64635.1"/>
    </source>
</evidence>
<dbReference type="SUPFAM" id="SSF52402">
    <property type="entry name" value="Adenine nucleotide alpha hydrolases-like"/>
    <property type="match status" value="1"/>
</dbReference>
<dbReference type="Proteomes" id="UP000008701">
    <property type="component" value="Chromosome"/>
</dbReference>
<keyword evidence="4 6" id="KW-0067">ATP-binding</keyword>
<dbReference type="InterPro" id="IPR014729">
    <property type="entry name" value="Rossmann-like_a/b/a_fold"/>
</dbReference>
<gene>
    <name evidence="6" type="primary">tilS</name>
    <name evidence="8" type="ordered locus">Cpha266_0579</name>
</gene>
<evidence type="ECO:0000256" key="4">
    <source>
        <dbReference type="ARBA" id="ARBA00022840"/>
    </source>
</evidence>
<dbReference type="Gene3D" id="3.40.50.620">
    <property type="entry name" value="HUPs"/>
    <property type="match status" value="1"/>
</dbReference>
<dbReference type="Pfam" id="PF01171">
    <property type="entry name" value="ATP_bind_3"/>
    <property type="match status" value="1"/>
</dbReference>
<dbReference type="GO" id="GO:0032267">
    <property type="term" value="F:tRNA(Ile)-lysidine synthase activity"/>
    <property type="evidence" value="ECO:0007669"/>
    <property type="project" value="UniProtKB-EC"/>
</dbReference>
<keyword evidence="9" id="KW-1185">Reference proteome</keyword>
<keyword evidence="1 6" id="KW-0436">Ligase</keyword>
<dbReference type="EC" id="6.3.4.19" evidence="6"/>